<dbReference type="OrthoDB" id="9796300at2"/>
<dbReference type="HAMAP" id="MF_00366">
    <property type="entry name" value="RNApol_bact_RpoZ"/>
    <property type="match status" value="1"/>
</dbReference>
<dbReference type="GO" id="GO:0006351">
    <property type="term" value="P:DNA-templated transcription"/>
    <property type="evidence" value="ECO:0007669"/>
    <property type="project" value="UniProtKB-UniRule"/>
</dbReference>
<protein>
    <recommendedName>
        <fullName evidence="3 11">DNA-directed RNA polymerase subunit omega</fullName>
        <shortName evidence="11">RNAP omega subunit</shortName>
        <ecNumber evidence="2 11">2.7.7.6</ecNumber>
    </recommendedName>
    <alternativeName>
        <fullName evidence="9 11">RNA polymerase omega subunit</fullName>
    </alternativeName>
    <alternativeName>
        <fullName evidence="8 11">Transcriptase subunit omega</fullName>
    </alternativeName>
</protein>
<evidence type="ECO:0000256" key="6">
    <source>
        <dbReference type="ARBA" id="ARBA00022695"/>
    </source>
</evidence>
<gene>
    <name evidence="11 12" type="primary">rpoZ</name>
    <name evidence="12" type="ORF">F6R98_11370</name>
</gene>
<sequence length="94" mass="10981">MARVTVEDCLDQVDNRFQLVLLGSKRARQLSRHPDDAKLPWDHDKPTVMALREIAAGLITRDYLKEAVKHERFKIERPVFNMHDDVVDLDDDQL</sequence>
<dbReference type="Gene3D" id="3.90.940.10">
    <property type="match status" value="1"/>
</dbReference>
<evidence type="ECO:0000313" key="12">
    <source>
        <dbReference type="EMBL" id="QFY43145.1"/>
    </source>
</evidence>
<keyword evidence="13" id="KW-1185">Reference proteome</keyword>
<reference evidence="12 13" key="1">
    <citation type="submission" date="2019-09" db="EMBL/GenBank/DDBJ databases">
        <title>Ecophysiology of the spiral-shaped methanotroph Methylospira mobilis as revealed by the complete genome sequence.</title>
        <authorList>
            <person name="Oshkin I.Y."/>
            <person name="Dedysh S.N."/>
            <person name="Miroshnikov K."/>
            <person name="Danilova O.V."/>
            <person name="Hakobyan A."/>
            <person name="Liesack W."/>
        </authorList>
    </citation>
    <scope>NUCLEOTIDE SEQUENCE [LARGE SCALE GENOMIC DNA]</scope>
    <source>
        <strain evidence="12 13">Shm1</strain>
    </source>
</reference>
<dbReference type="SMART" id="SM01409">
    <property type="entry name" value="RNA_pol_Rpb6"/>
    <property type="match status" value="1"/>
</dbReference>
<comment type="subunit">
    <text evidence="11">The RNAP catalytic core consists of 2 alpha, 1 beta, 1 beta' and 1 omega subunit. When a sigma factor is associated with the core the holoenzyme is formed, which can initiate transcription.</text>
</comment>
<evidence type="ECO:0000256" key="11">
    <source>
        <dbReference type="HAMAP-Rule" id="MF_00366"/>
    </source>
</evidence>
<evidence type="ECO:0000256" key="4">
    <source>
        <dbReference type="ARBA" id="ARBA00022478"/>
    </source>
</evidence>
<evidence type="ECO:0000256" key="3">
    <source>
        <dbReference type="ARBA" id="ARBA00013725"/>
    </source>
</evidence>
<comment type="similarity">
    <text evidence="1 11">Belongs to the RNA polymerase subunit omega family.</text>
</comment>
<dbReference type="PANTHER" id="PTHR34476">
    <property type="entry name" value="DNA-DIRECTED RNA POLYMERASE SUBUNIT OMEGA"/>
    <property type="match status" value="1"/>
</dbReference>
<dbReference type="GO" id="GO:0000428">
    <property type="term" value="C:DNA-directed RNA polymerase complex"/>
    <property type="evidence" value="ECO:0007669"/>
    <property type="project" value="UniProtKB-KW"/>
</dbReference>
<keyword evidence="5 11" id="KW-0808">Transferase</keyword>
<evidence type="ECO:0000313" key="13">
    <source>
        <dbReference type="Proteomes" id="UP000325755"/>
    </source>
</evidence>
<name>A0A5Q0BGZ8_9GAMM</name>
<dbReference type="GO" id="GO:0003899">
    <property type="term" value="F:DNA-directed RNA polymerase activity"/>
    <property type="evidence" value="ECO:0007669"/>
    <property type="project" value="UniProtKB-UniRule"/>
</dbReference>
<evidence type="ECO:0000256" key="9">
    <source>
        <dbReference type="ARBA" id="ARBA00030998"/>
    </source>
</evidence>
<dbReference type="Pfam" id="PF01192">
    <property type="entry name" value="RNA_pol_Rpb6"/>
    <property type="match status" value="1"/>
</dbReference>
<dbReference type="InterPro" id="IPR036161">
    <property type="entry name" value="RPB6/omega-like_sf"/>
</dbReference>
<evidence type="ECO:0000256" key="2">
    <source>
        <dbReference type="ARBA" id="ARBA00012418"/>
    </source>
</evidence>
<accession>A0A5Q0BGZ8</accession>
<evidence type="ECO:0000256" key="7">
    <source>
        <dbReference type="ARBA" id="ARBA00023163"/>
    </source>
</evidence>
<comment type="function">
    <text evidence="11">Promotes RNA polymerase assembly. Latches the N- and C-terminal regions of the beta' subunit thereby facilitating its interaction with the beta and alpha subunits.</text>
</comment>
<dbReference type="InterPro" id="IPR006110">
    <property type="entry name" value="Pol_omega/Rpo6/RPB6"/>
</dbReference>
<dbReference type="KEGG" id="mmob:F6R98_11370"/>
<dbReference type="EMBL" id="CP044205">
    <property type="protein sequence ID" value="QFY43145.1"/>
    <property type="molecule type" value="Genomic_DNA"/>
</dbReference>
<dbReference type="PANTHER" id="PTHR34476:SF1">
    <property type="entry name" value="DNA-DIRECTED RNA POLYMERASE SUBUNIT OMEGA"/>
    <property type="match status" value="1"/>
</dbReference>
<dbReference type="InParanoid" id="A0A5Q0BGZ8"/>
<dbReference type="RefSeq" id="WP_153249127.1">
    <property type="nucleotide sequence ID" value="NZ_CP044205.1"/>
</dbReference>
<evidence type="ECO:0000256" key="1">
    <source>
        <dbReference type="ARBA" id="ARBA00006711"/>
    </source>
</evidence>
<proteinExistence type="inferred from homology"/>
<dbReference type="NCBIfam" id="TIGR00690">
    <property type="entry name" value="rpoZ"/>
    <property type="match status" value="1"/>
</dbReference>
<keyword evidence="6 11" id="KW-0548">Nucleotidyltransferase</keyword>
<dbReference type="Proteomes" id="UP000325755">
    <property type="component" value="Chromosome"/>
</dbReference>
<dbReference type="InterPro" id="IPR003716">
    <property type="entry name" value="DNA-dir_RNA_pol_omega"/>
</dbReference>
<dbReference type="AlphaFoldDB" id="A0A5Q0BGZ8"/>
<evidence type="ECO:0000256" key="10">
    <source>
        <dbReference type="ARBA" id="ARBA00048552"/>
    </source>
</evidence>
<dbReference type="FunCoup" id="A0A5Q0BGZ8">
    <property type="interactions" value="198"/>
</dbReference>
<keyword evidence="7 11" id="KW-0804">Transcription</keyword>
<evidence type="ECO:0000256" key="8">
    <source>
        <dbReference type="ARBA" id="ARBA00029924"/>
    </source>
</evidence>
<dbReference type="EC" id="2.7.7.6" evidence="2 11"/>
<dbReference type="GO" id="GO:0003677">
    <property type="term" value="F:DNA binding"/>
    <property type="evidence" value="ECO:0007669"/>
    <property type="project" value="UniProtKB-UniRule"/>
</dbReference>
<organism evidence="12 13">
    <name type="scientific">Candidatus Methylospira mobilis</name>
    <dbReference type="NCBI Taxonomy" id="1808979"/>
    <lineage>
        <taxon>Bacteria</taxon>
        <taxon>Pseudomonadati</taxon>
        <taxon>Pseudomonadota</taxon>
        <taxon>Gammaproteobacteria</taxon>
        <taxon>Methylococcales</taxon>
        <taxon>Methylococcaceae</taxon>
        <taxon>Candidatus Methylospira</taxon>
    </lineage>
</organism>
<dbReference type="SUPFAM" id="SSF63562">
    <property type="entry name" value="RPB6/omega subunit-like"/>
    <property type="match status" value="1"/>
</dbReference>
<evidence type="ECO:0000256" key="5">
    <source>
        <dbReference type="ARBA" id="ARBA00022679"/>
    </source>
</evidence>
<keyword evidence="4 11" id="KW-0240">DNA-directed RNA polymerase</keyword>
<comment type="catalytic activity">
    <reaction evidence="10 11">
        <text>RNA(n) + a ribonucleoside 5'-triphosphate = RNA(n+1) + diphosphate</text>
        <dbReference type="Rhea" id="RHEA:21248"/>
        <dbReference type="Rhea" id="RHEA-COMP:14527"/>
        <dbReference type="Rhea" id="RHEA-COMP:17342"/>
        <dbReference type="ChEBI" id="CHEBI:33019"/>
        <dbReference type="ChEBI" id="CHEBI:61557"/>
        <dbReference type="ChEBI" id="CHEBI:140395"/>
        <dbReference type="EC" id="2.7.7.6"/>
    </reaction>
</comment>